<dbReference type="SUPFAM" id="SSF52047">
    <property type="entry name" value="RNI-like"/>
    <property type="match status" value="1"/>
</dbReference>
<dbReference type="Proteomes" id="UP001215598">
    <property type="component" value="Unassembled WGS sequence"/>
</dbReference>
<evidence type="ECO:0008006" key="3">
    <source>
        <dbReference type="Google" id="ProtNLM"/>
    </source>
</evidence>
<evidence type="ECO:0000313" key="2">
    <source>
        <dbReference type="Proteomes" id="UP001215598"/>
    </source>
</evidence>
<name>A0AAD7I827_9AGAR</name>
<accession>A0AAD7I827</accession>
<proteinExistence type="predicted"/>
<sequence length="392" mass="42764">MVLSQICRQLRVNSLGTPELWQAITVESARHGRAPNPSMVGLWMSRAGILPRDISFTTRDIERGTQILEASLEYSLQWRDVELKVPMESYAPLVNHHGPFPFLRSLRLSMNSGVWEGQATVPVQGAPLLRELIITDFPAVTADVAWGQLTTLRMDVHEAAPGISILQHCTSLVDLHFALLDPIRTLPSIPPVILPSLRSLFTAARSILPFVTTPGLEELNIWGLGFSGDINAVTASLQALLARSDPPLRILCFRVPNIDAAAFQAFLQAASTSVVELILTLHFPTGLDTLISVLQDASLLPALTTLRIVEQSRAAADTMPFDAVLGTVRARREVSPGRASLQLFSMSLYNRGSESEARVPPLSVLGKFNALADEGLRVRIANHAGVLVDRQT</sequence>
<gene>
    <name evidence="1" type="ORF">B0H16DRAFT_1695470</name>
</gene>
<comment type="caution">
    <text evidence="1">The sequence shown here is derived from an EMBL/GenBank/DDBJ whole genome shotgun (WGS) entry which is preliminary data.</text>
</comment>
<dbReference type="EMBL" id="JARKIB010000123">
    <property type="protein sequence ID" value="KAJ7736163.1"/>
    <property type="molecule type" value="Genomic_DNA"/>
</dbReference>
<dbReference type="InterPro" id="IPR032675">
    <property type="entry name" value="LRR_dom_sf"/>
</dbReference>
<dbReference type="AlphaFoldDB" id="A0AAD7I827"/>
<organism evidence="1 2">
    <name type="scientific">Mycena metata</name>
    <dbReference type="NCBI Taxonomy" id="1033252"/>
    <lineage>
        <taxon>Eukaryota</taxon>
        <taxon>Fungi</taxon>
        <taxon>Dikarya</taxon>
        <taxon>Basidiomycota</taxon>
        <taxon>Agaricomycotina</taxon>
        <taxon>Agaricomycetes</taxon>
        <taxon>Agaricomycetidae</taxon>
        <taxon>Agaricales</taxon>
        <taxon>Marasmiineae</taxon>
        <taxon>Mycenaceae</taxon>
        <taxon>Mycena</taxon>
    </lineage>
</organism>
<keyword evidence="2" id="KW-1185">Reference proteome</keyword>
<reference evidence="1" key="1">
    <citation type="submission" date="2023-03" db="EMBL/GenBank/DDBJ databases">
        <title>Massive genome expansion in bonnet fungi (Mycena s.s.) driven by repeated elements and novel gene families across ecological guilds.</title>
        <authorList>
            <consortium name="Lawrence Berkeley National Laboratory"/>
            <person name="Harder C.B."/>
            <person name="Miyauchi S."/>
            <person name="Viragh M."/>
            <person name="Kuo A."/>
            <person name="Thoen E."/>
            <person name="Andreopoulos B."/>
            <person name="Lu D."/>
            <person name="Skrede I."/>
            <person name="Drula E."/>
            <person name="Henrissat B."/>
            <person name="Morin E."/>
            <person name="Kohler A."/>
            <person name="Barry K."/>
            <person name="LaButti K."/>
            <person name="Morin E."/>
            <person name="Salamov A."/>
            <person name="Lipzen A."/>
            <person name="Mereny Z."/>
            <person name="Hegedus B."/>
            <person name="Baldrian P."/>
            <person name="Stursova M."/>
            <person name="Weitz H."/>
            <person name="Taylor A."/>
            <person name="Grigoriev I.V."/>
            <person name="Nagy L.G."/>
            <person name="Martin F."/>
            <person name="Kauserud H."/>
        </authorList>
    </citation>
    <scope>NUCLEOTIDE SEQUENCE</scope>
    <source>
        <strain evidence="1">CBHHK182m</strain>
    </source>
</reference>
<evidence type="ECO:0000313" key="1">
    <source>
        <dbReference type="EMBL" id="KAJ7736163.1"/>
    </source>
</evidence>
<protein>
    <recommendedName>
        <fullName evidence="3">F-box domain-containing protein</fullName>
    </recommendedName>
</protein>
<dbReference type="Gene3D" id="3.80.10.10">
    <property type="entry name" value="Ribonuclease Inhibitor"/>
    <property type="match status" value="1"/>
</dbReference>